<reference evidence="7 8" key="1">
    <citation type="journal article" date="2021" name="Genome Biol. Evol.">
        <title>Complete Genome Sequencing of a Novel Gloeobacter Species from a Waterfall Cave in Mexico.</title>
        <authorList>
            <person name="Saw J.H."/>
            <person name="Cardona T."/>
            <person name="Montejano G."/>
        </authorList>
    </citation>
    <scope>NUCLEOTIDE SEQUENCE [LARGE SCALE GENOMIC DNA]</scope>
    <source>
        <strain evidence="7">MG652769</strain>
    </source>
</reference>
<dbReference type="PANTHER" id="PTHR42788:SF13">
    <property type="entry name" value="ALIPHATIC SULFONATES IMPORT ATP-BINDING PROTEIN SSUB"/>
    <property type="match status" value="1"/>
</dbReference>
<name>A0ABY3PQE5_9CYAN</name>
<proteinExistence type="inferred from homology"/>
<dbReference type="CDD" id="cd03293">
    <property type="entry name" value="ABC_NrtD_SsuB_transporters"/>
    <property type="match status" value="1"/>
</dbReference>
<evidence type="ECO:0000313" key="8">
    <source>
        <dbReference type="Proteomes" id="UP001054846"/>
    </source>
</evidence>
<dbReference type="InterPro" id="IPR003439">
    <property type="entry name" value="ABC_transporter-like_ATP-bd"/>
</dbReference>
<evidence type="ECO:0000313" key="7">
    <source>
        <dbReference type="EMBL" id="UFP95845.1"/>
    </source>
</evidence>
<evidence type="ECO:0000256" key="3">
    <source>
        <dbReference type="ARBA" id="ARBA00022448"/>
    </source>
</evidence>
<dbReference type="PROSITE" id="PS50893">
    <property type="entry name" value="ABC_TRANSPORTER_2"/>
    <property type="match status" value="1"/>
</dbReference>
<dbReference type="InterPro" id="IPR017871">
    <property type="entry name" value="ABC_transporter-like_CS"/>
</dbReference>
<dbReference type="Gene3D" id="3.40.50.300">
    <property type="entry name" value="P-loop containing nucleotide triphosphate hydrolases"/>
    <property type="match status" value="1"/>
</dbReference>
<dbReference type="Proteomes" id="UP001054846">
    <property type="component" value="Chromosome"/>
</dbReference>
<evidence type="ECO:0000256" key="1">
    <source>
        <dbReference type="ARBA" id="ARBA00004417"/>
    </source>
</evidence>
<dbReference type="RefSeq" id="WP_230843069.1">
    <property type="nucleotide sequence ID" value="NZ_CP063845.1"/>
</dbReference>
<dbReference type="SMART" id="SM00382">
    <property type="entry name" value="AAA"/>
    <property type="match status" value="1"/>
</dbReference>
<dbReference type="InterPro" id="IPR050166">
    <property type="entry name" value="ABC_transporter_ATP-bind"/>
</dbReference>
<gene>
    <name evidence="7" type="ORF">ISF26_06335</name>
</gene>
<evidence type="ECO:0000256" key="4">
    <source>
        <dbReference type="ARBA" id="ARBA00022741"/>
    </source>
</evidence>
<keyword evidence="5 7" id="KW-0067">ATP-binding</keyword>
<keyword evidence="8" id="KW-1185">Reference proteome</keyword>
<dbReference type="SUPFAM" id="SSF52540">
    <property type="entry name" value="P-loop containing nucleoside triphosphate hydrolases"/>
    <property type="match status" value="1"/>
</dbReference>
<comment type="subcellular location">
    <subcellularLocation>
        <location evidence="1">Cell inner membrane</location>
        <topology evidence="1">Peripheral membrane protein</topology>
    </subcellularLocation>
</comment>
<evidence type="ECO:0000259" key="6">
    <source>
        <dbReference type="PROSITE" id="PS50893"/>
    </source>
</evidence>
<dbReference type="InterPro" id="IPR003593">
    <property type="entry name" value="AAA+_ATPase"/>
</dbReference>
<evidence type="ECO:0000256" key="2">
    <source>
        <dbReference type="ARBA" id="ARBA00009440"/>
    </source>
</evidence>
<dbReference type="PANTHER" id="PTHR42788">
    <property type="entry name" value="TAURINE IMPORT ATP-BINDING PROTEIN-RELATED"/>
    <property type="match status" value="1"/>
</dbReference>
<accession>A0ABY3PQE5</accession>
<sequence length="262" mass="28596">MTDPPTLQIRHVSKLFSTKSGPLLVLDDIAMTVKAGEFACLVGASGCGKSTLLGIVAGLEDPSAGEVLLSGTPVAGPGADRGMVFQNYTLYPWLSVRGNVEFGLKLRKQSAPERRERVDHYLEIVGLAKFADSLPRALSGGMKQRAAIARAMVNEPQILLLDEPFGALDCQTKETLQEFLLSVVRRTGITVLMITHDVEEAVFLADRIYAMSARPGRIAREVPVPLGRERSLGCKRTAAFQQIEQDILDLLRARQPLAEETR</sequence>
<protein>
    <submittedName>
        <fullName evidence="7">ABC transporter ATP-binding protein</fullName>
    </submittedName>
</protein>
<comment type="similarity">
    <text evidence="2">Belongs to the ABC transporter superfamily. Nitrate/nitrite/cyanate uptake transporter (NitT) (TC 3.A.1.16) family.</text>
</comment>
<organism evidence="7 8">
    <name type="scientific">Gloeobacter morelensis MG652769</name>
    <dbReference type="NCBI Taxonomy" id="2781736"/>
    <lineage>
        <taxon>Bacteria</taxon>
        <taxon>Bacillati</taxon>
        <taxon>Cyanobacteriota</taxon>
        <taxon>Cyanophyceae</taxon>
        <taxon>Gloeobacterales</taxon>
        <taxon>Gloeobacteraceae</taxon>
        <taxon>Gloeobacter</taxon>
        <taxon>Gloeobacter morelensis</taxon>
    </lineage>
</organism>
<dbReference type="PROSITE" id="PS00211">
    <property type="entry name" value="ABC_TRANSPORTER_1"/>
    <property type="match status" value="1"/>
</dbReference>
<dbReference type="EMBL" id="CP063845">
    <property type="protein sequence ID" value="UFP95845.1"/>
    <property type="molecule type" value="Genomic_DNA"/>
</dbReference>
<keyword evidence="4" id="KW-0547">Nucleotide-binding</keyword>
<keyword evidence="3" id="KW-0813">Transport</keyword>
<dbReference type="GO" id="GO:0005524">
    <property type="term" value="F:ATP binding"/>
    <property type="evidence" value="ECO:0007669"/>
    <property type="project" value="UniProtKB-KW"/>
</dbReference>
<feature type="domain" description="ABC transporter" evidence="6">
    <location>
        <begin position="7"/>
        <end position="238"/>
    </location>
</feature>
<dbReference type="Pfam" id="PF00005">
    <property type="entry name" value="ABC_tran"/>
    <property type="match status" value="1"/>
</dbReference>
<dbReference type="InterPro" id="IPR027417">
    <property type="entry name" value="P-loop_NTPase"/>
</dbReference>
<evidence type="ECO:0000256" key="5">
    <source>
        <dbReference type="ARBA" id="ARBA00022840"/>
    </source>
</evidence>